<dbReference type="SMART" id="SM00254">
    <property type="entry name" value="ShKT"/>
    <property type="match status" value="4"/>
</dbReference>
<dbReference type="PANTHER" id="PTHR21724:SF108">
    <property type="entry name" value="SHKT DOMAIN-CONTAINING PROTEIN"/>
    <property type="match status" value="1"/>
</dbReference>
<keyword evidence="2" id="KW-0732">Signal</keyword>
<dbReference type="Pfam" id="PF01549">
    <property type="entry name" value="ShK"/>
    <property type="match status" value="2"/>
</dbReference>
<reference evidence="4" key="1">
    <citation type="submission" date="2023-10" db="EMBL/GenBank/DDBJ databases">
        <title>Genome assembly of Pristionchus species.</title>
        <authorList>
            <person name="Yoshida K."/>
            <person name="Sommer R.J."/>
        </authorList>
    </citation>
    <scope>NUCLEOTIDE SEQUENCE</scope>
    <source>
        <strain evidence="4">RS0144</strain>
    </source>
</reference>
<sequence length="196" mass="21661">MILRLLSIVAFLHMTSAVDNPCKGKKTTGCKDIGASCAAIFRGVDGILPSCYDSSQPDFLFTPNCRETCQLCCEDPQFNCDNDTEYKTGCAETQTECNMFNNINYQHCQSSCGWCDKKSPPCLDNLTPLACSNYKAANLCSTDEVKNNCLKTCDVCVGCDDASTRCKIWKDNGFFDDPFYKPDTTAMFCEKTCGIC</sequence>
<gene>
    <name evidence="4" type="ORF">PENTCL1PPCAC_24503</name>
</gene>
<evidence type="ECO:0000313" key="4">
    <source>
        <dbReference type="EMBL" id="GMT02329.1"/>
    </source>
</evidence>
<dbReference type="Proteomes" id="UP001432027">
    <property type="component" value="Unassembled WGS sequence"/>
</dbReference>
<dbReference type="EMBL" id="BTSX01000005">
    <property type="protein sequence ID" value="GMT02329.1"/>
    <property type="molecule type" value="Genomic_DNA"/>
</dbReference>
<comment type="caution">
    <text evidence="1">Lacks conserved residue(s) required for the propagation of feature annotation.</text>
</comment>
<keyword evidence="5" id="KW-1185">Reference proteome</keyword>
<feature type="disulfide bond" evidence="1">
    <location>
        <begin position="131"/>
        <end position="149"/>
    </location>
</feature>
<proteinExistence type="predicted"/>
<dbReference type="PANTHER" id="PTHR21724">
    <property type="entry name" value="SHKT DOMAIN-CONTAINING PROTEIN"/>
    <property type="match status" value="1"/>
</dbReference>
<feature type="signal peptide" evidence="2">
    <location>
        <begin position="1"/>
        <end position="17"/>
    </location>
</feature>
<dbReference type="InterPro" id="IPR003582">
    <property type="entry name" value="ShKT_dom"/>
</dbReference>
<feature type="disulfide bond" evidence="1">
    <location>
        <begin position="122"/>
        <end position="156"/>
    </location>
</feature>
<evidence type="ECO:0000256" key="2">
    <source>
        <dbReference type="SAM" id="SignalP"/>
    </source>
</evidence>
<keyword evidence="1" id="KW-1015">Disulfide bond</keyword>
<protein>
    <recommendedName>
        <fullName evidence="3">ShKT domain-containing protein</fullName>
    </recommendedName>
</protein>
<feature type="domain" description="ShKT" evidence="3">
    <location>
        <begin position="122"/>
        <end position="156"/>
    </location>
</feature>
<accession>A0AAV5U653</accession>
<dbReference type="AlphaFoldDB" id="A0AAV5U653"/>
<feature type="chain" id="PRO_5043899154" description="ShKT domain-containing protein" evidence="2">
    <location>
        <begin position="18"/>
        <end position="196"/>
    </location>
</feature>
<feature type="non-terminal residue" evidence="4">
    <location>
        <position position="196"/>
    </location>
</feature>
<name>A0AAV5U653_9BILA</name>
<organism evidence="4 5">
    <name type="scientific">Pristionchus entomophagus</name>
    <dbReference type="NCBI Taxonomy" id="358040"/>
    <lineage>
        <taxon>Eukaryota</taxon>
        <taxon>Metazoa</taxon>
        <taxon>Ecdysozoa</taxon>
        <taxon>Nematoda</taxon>
        <taxon>Chromadorea</taxon>
        <taxon>Rhabditida</taxon>
        <taxon>Rhabditina</taxon>
        <taxon>Diplogasteromorpha</taxon>
        <taxon>Diplogasteroidea</taxon>
        <taxon>Neodiplogasteridae</taxon>
        <taxon>Pristionchus</taxon>
    </lineage>
</organism>
<evidence type="ECO:0000259" key="3">
    <source>
        <dbReference type="PROSITE" id="PS51670"/>
    </source>
</evidence>
<comment type="caution">
    <text evidence="4">The sequence shown here is derived from an EMBL/GenBank/DDBJ whole genome shotgun (WGS) entry which is preliminary data.</text>
</comment>
<evidence type="ECO:0000313" key="5">
    <source>
        <dbReference type="Proteomes" id="UP001432027"/>
    </source>
</evidence>
<feature type="disulfide bond" evidence="1">
    <location>
        <begin position="140"/>
        <end position="153"/>
    </location>
</feature>
<feature type="domain" description="ShKT" evidence="3">
    <location>
        <begin position="159"/>
        <end position="196"/>
    </location>
</feature>
<evidence type="ECO:0000256" key="1">
    <source>
        <dbReference type="PROSITE-ProRule" id="PRU01005"/>
    </source>
</evidence>
<dbReference type="PROSITE" id="PS51670">
    <property type="entry name" value="SHKT"/>
    <property type="match status" value="2"/>
</dbReference>